<proteinExistence type="predicted"/>
<reference evidence="1" key="1">
    <citation type="submission" date="2020-02" db="EMBL/GenBank/DDBJ databases">
        <authorList>
            <person name="Shen X.-R."/>
            <person name="Zhang Y.-X."/>
        </authorList>
    </citation>
    <scope>NUCLEOTIDE SEQUENCE</scope>
    <source>
        <strain evidence="1">SYP-B3998</strain>
    </source>
</reference>
<dbReference type="EMBL" id="JAAIKC010000009">
    <property type="protein sequence ID" value="NEW08366.1"/>
    <property type="molecule type" value="Genomic_DNA"/>
</dbReference>
<dbReference type="RefSeq" id="WP_163951061.1">
    <property type="nucleotide sequence ID" value="NZ_JAAIKC010000009.1"/>
</dbReference>
<dbReference type="AlphaFoldDB" id="A0A6G4A1J9"/>
<organism evidence="1">
    <name type="scientific">Paenibacillus sp. SYP-B3998</name>
    <dbReference type="NCBI Taxonomy" id="2678564"/>
    <lineage>
        <taxon>Bacteria</taxon>
        <taxon>Bacillati</taxon>
        <taxon>Bacillota</taxon>
        <taxon>Bacilli</taxon>
        <taxon>Bacillales</taxon>
        <taxon>Paenibacillaceae</taxon>
        <taxon>Paenibacillus</taxon>
    </lineage>
</organism>
<evidence type="ECO:0000313" key="1">
    <source>
        <dbReference type="EMBL" id="NEW08366.1"/>
    </source>
</evidence>
<comment type="caution">
    <text evidence="1">The sequence shown here is derived from an EMBL/GenBank/DDBJ whole genome shotgun (WGS) entry which is preliminary data.</text>
</comment>
<accession>A0A6G4A1J9</accession>
<sequence length="71" mass="8172">MGKTKLNSYSYDIFRNIVSQQENLRPGSLGTGSDWICCVYDCDQDEQITDSIKRADKKMVSTKDEMKEEPM</sequence>
<gene>
    <name evidence="1" type="ORF">GK047_20415</name>
</gene>
<name>A0A6G4A1J9_9BACL</name>
<protein>
    <submittedName>
        <fullName evidence="1">Uncharacterized protein</fullName>
    </submittedName>
</protein>